<feature type="coiled-coil region" evidence="5">
    <location>
        <begin position="622"/>
        <end position="723"/>
    </location>
</feature>
<dbReference type="PROSITE" id="PS51775">
    <property type="entry name" value="GTD_BINDING"/>
    <property type="match status" value="1"/>
</dbReference>
<feature type="transmembrane region" description="Helical" evidence="7">
    <location>
        <begin position="20"/>
        <end position="44"/>
    </location>
</feature>
<comment type="caution">
    <text evidence="9">The sequence shown here is derived from an EMBL/GenBank/DDBJ whole genome shotgun (WGS) entry which is preliminary data.</text>
</comment>
<name>A0ABD1N6L4_9FABA</name>
<feature type="region of interest" description="Disordered" evidence="6">
    <location>
        <begin position="273"/>
        <end position="295"/>
    </location>
</feature>
<dbReference type="AlphaFoldDB" id="A0ABD1N6L4"/>
<feature type="region of interest" description="Disordered" evidence="6">
    <location>
        <begin position="731"/>
        <end position="752"/>
    </location>
</feature>
<dbReference type="InterPro" id="IPR007656">
    <property type="entry name" value="GTD-bd"/>
</dbReference>
<evidence type="ECO:0000256" key="5">
    <source>
        <dbReference type="SAM" id="Coils"/>
    </source>
</evidence>
<dbReference type="PANTHER" id="PTHR31448">
    <property type="entry name" value="MYOSIN-BINDING PROTEIN 2"/>
    <property type="match status" value="1"/>
</dbReference>
<sequence>MAANKFATMLHRNTNKITLVLLYAILEWILIILLLLNSLFSYLITKFADYFGLKRPCIWCTRIDHILEPGKNKSSCRDLVCEAHASEISKLGFCSNHHKLAESQDMCEDCSSSFQPDYVKLSQNFGFFPWMKQIGMIQDDGADNKAIMKVEEALKCSCCGVNLDNRFYPPCILIKPSLNVLQYDQKHDLATERRVGAEIGEDHTRSDIVLDHDEDEHESEENKGSQMVLEVDQGLDRKNEEVEKSCNCSVCDGGVEIVSDEIRNLDLGLEKGKESLEEESLTVPQPKDADADGVDDDQVCQKSSVQVDCSRELTVEAPPIHLEFFIHGDDCRLIPVELVDSPAIENRNQSRYEVGSRRLNSSEDFILDFDKNAGAEAEPVVENWHISRDIVAEFSCQENENVFKANVVESIQSMTRGESSVLLQVEEENLEQNCLDVRFVQTAEDLTKDDNVEANMERRDEEQCSDASLVSEDASQTQGEEFEAEVSIGTEIPDQEQVDDYESQDVPLDTNQEIQEDPSTSTVGFNVQDDSGRDKDEEFVEFKTMSLEVRMPTVNNHLPSLLELNENEEERVPDTPTSVESLHQLHKKLVLLDRKESGTEESLDGSAMSDIECGEVTIDKLKAAFKSERKALSTLYLELEEERSASAIAANQTMAMINRLQEEKAAMQMEALQYQRMMEEQSEYDQEALQLLNELMMKREKEKQELEKELEIYRKKVHEYEVREKMMVSRRDGSMRSRTSSPCCSNAEDSDGLSVDLNHEAKEENGFYGHQECSNQNTPVDAVLYLEESLANFEEERLQILEQLKVLEEKLVVLNYEEEHCLDDAKSIKHLCEENGNGYHHDHNDDQKGQVNGFANGHAKEINGKHHQGRKLMVAKAKRLLPLFDAMSSEAEDVELSGDELDFSNLQNVSVEKVTLDKKRVALERGGGSCLRETTGAGGR</sequence>
<evidence type="ECO:0000259" key="8">
    <source>
        <dbReference type="PROSITE" id="PS51775"/>
    </source>
</evidence>
<keyword evidence="2 7" id="KW-0812">Transmembrane</keyword>
<proteinExistence type="predicted"/>
<dbReference type="InterPro" id="IPR039306">
    <property type="entry name" value="MYOB"/>
</dbReference>
<evidence type="ECO:0000256" key="4">
    <source>
        <dbReference type="ARBA" id="ARBA00023136"/>
    </source>
</evidence>
<evidence type="ECO:0000256" key="2">
    <source>
        <dbReference type="ARBA" id="ARBA00022692"/>
    </source>
</evidence>
<dbReference type="GO" id="GO:0080115">
    <property type="term" value="F:myosin XI tail binding"/>
    <property type="evidence" value="ECO:0007669"/>
    <property type="project" value="UniProtKB-ARBA"/>
</dbReference>
<accession>A0ABD1N6L4</accession>
<reference evidence="9 10" key="1">
    <citation type="submission" date="2024-08" db="EMBL/GenBank/DDBJ databases">
        <title>Insights into the chromosomal genome structure of Flemingia macrophylla.</title>
        <authorList>
            <person name="Ding Y."/>
            <person name="Zhao Y."/>
            <person name="Bi W."/>
            <person name="Wu M."/>
            <person name="Zhao G."/>
            <person name="Gong Y."/>
            <person name="Li W."/>
            <person name="Zhang P."/>
        </authorList>
    </citation>
    <scope>NUCLEOTIDE SEQUENCE [LARGE SCALE GENOMIC DNA]</scope>
    <source>
        <strain evidence="9">DYQJB</strain>
        <tissue evidence="9">Leaf</tissue>
    </source>
</reference>
<evidence type="ECO:0000256" key="6">
    <source>
        <dbReference type="SAM" id="MobiDB-lite"/>
    </source>
</evidence>
<evidence type="ECO:0000313" key="9">
    <source>
        <dbReference type="EMBL" id="KAL2343531.1"/>
    </source>
</evidence>
<feature type="region of interest" description="Disordered" evidence="6">
    <location>
        <begin position="514"/>
        <end position="534"/>
    </location>
</feature>
<keyword evidence="4 7" id="KW-0472">Membrane</keyword>
<comment type="subcellular location">
    <subcellularLocation>
        <location evidence="1">Membrane</location>
        <topology evidence="1">Single-pass membrane protein</topology>
    </subcellularLocation>
</comment>
<dbReference type="EMBL" id="JBGMDY010000002">
    <property type="protein sequence ID" value="KAL2343531.1"/>
    <property type="molecule type" value="Genomic_DNA"/>
</dbReference>
<keyword evidence="10" id="KW-1185">Reference proteome</keyword>
<keyword evidence="5" id="KW-0175">Coiled coil</keyword>
<feature type="domain" description="GTD-binding" evidence="8">
    <location>
        <begin position="616"/>
        <end position="714"/>
    </location>
</feature>
<feature type="compositionally biased region" description="Polar residues" evidence="6">
    <location>
        <begin position="465"/>
        <end position="477"/>
    </location>
</feature>
<evidence type="ECO:0000256" key="1">
    <source>
        <dbReference type="ARBA" id="ARBA00004167"/>
    </source>
</evidence>
<evidence type="ECO:0000313" key="10">
    <source>
        <dbReference type="Proteomes" id="UP001603857"/>
    </source>
</evidence>
<organism evidence="9 10">
    <name type="scientific">Flemingia macrophylla</name>
    <dbReference type="NCBI Taxonomy" id="520843"/>
    <lineage>
        <taxon>Eukaryota</taxon>
        <taxon>Viridiplantae</taxon>
        <taxon>Streptophyta</taxon>
        <taxon>Embryophyta</taxon>
        <taxon>Tracheophyta</taxon>
        <taxon>Spermatophyta</taxon>
        <taxon>Magnoliopsida</taxon>
        <taxon>eudicotyledons</taxon>
        <taxon>Gunneridae</taxon>
        <taxon>Pentapetalae</taxon>
        <taxon>rosids</taxon>
        <taxon>fabids</taxon>
        <taxon>Fabales</taxon>
        <taxon>Fabaceae</taxon>
        <taxon>Papilionoideae</taxon>
        <taxon>50 kb inversion clade</taxon>
        <taxon>NPAAA clade</taxon>
        <taxon>indigoferoid/millettioid clade</taxon>
        <taxon>Phaseoleae</taxon>
        <taxon>Flemingia</taxon>
    </lineage>
</organism>
<evidence type="ECO:0000256" key="3">
    <source>
        <dbReference type="ARBA" id="ARBA00022989"/>
    </source>
</evidence>
<feature type="region of interest" description="Disordered" evidence="6">
    <location>
        <begin position="457"/>
        <end position="477"/>
    </location>
</feature>
<dbReference type="Pfam" id="PF04576">
    <property type="entry name" value="Zein-binding"/>
    <property type="match status" value="1"/>
</dbReference>
<keyword evidence="3 7" id="KW-1133">Transmembrane helix</keyword>
<feature type="compositionally biased region" description="Polar residues" evidence="6">
    <location>
        <begin position="514"/>
        <end position="529"/>
    </location>
</feature>
<dbReference type="GO" id="GO:0016020">
    <property type="term" value="C:membrane"/>
    <property type="evidence" value="ECO:0007669"/>
    <property type="project" value="UniProtKB-SubCell"/>
</dbReference>
<gene>
    <name evidence="9" type="ORF">Fmac_004816</name>
</gene>
<evidence type="ECO:0000256" key="7">
    <source>
        <dbReference type="SAM" id="Phobius"/>
    </source>
</evidence>
<protein>
    <recommendedName>
        <fullName evidence="8">GTD-binding domain-containing protein</fullName>
    </recommendedName>
</protein>
<dbReference type="Proteomes" id="UP001603857">
    <property type="component" value="Unassembled WGS sequence"/>
</dbReference>
<dbReference type="PANTHER" id="PTHR31448:SF3">
    <property type="entry name" value="MYOSIN-BINDING PROTEIN 2"/>
    <property type="match status" value="1"/>
</dbReference>